<dbReference type="AlphaFoldDB" id="A0A2P2GGQ6"/>
<gene>
    <name evidence="2" type="ORF">VO63_31320</name>
</gene>
<reference evidence="2 3" key="1">
    <citation type="submission" date="2015-05" db="EMBL/GenBank/DDBJ databases">
        <title>Draft Genome assembly of Streptomyces showdoensis.</title>
        <authorList>
            <person name="Thapa K.K."/>
            <person name="Metsa-Ketela M."/>
        </authorList>
    </citation>
    <scope>NUCLEOTIDE SEQUENCE [LARGE SCALE GENOMIC DNA]</scope>
    <source>
        <strain evidence="2 3">ATCC 15227</strain>
    </source>
</reference>
<evidence type="ECO:0000313" key="3">
    <source>
        <dbReference type="Proteomes" id="UP000265325"/>
    </source>
</evidence>
<feature type="compositionally biased region" description="Polar residues" evidence="1">
    <location>
        <begin position="9"/>
        <end position="26"/>
    </location>
</feature>
<organism evidence="2 3">
    <name type="scientific">Streptomyces showdoensis</name>
    <dbReference type="NCBI Taxonomy" id="68268"/>
    <lineage>
        <taxon>Bacteria</taxon>
        <taxon>Bacillati</taxon>
        <taxon>Actinomycetota</taxon>
        <taxon>Actinomycetes</taxon>
        <taxon>Kitasatosporales</taxon>
        <taxon>Streptomycetaceae</taxon>
        <taxon>Streptomyces</taxon>
    </lineage>
</organism>
<evidence type="ECO:0000313" key="2">
    <source>
        <dbReference type="EMBL" id="KKZ69975.1"/>
    </source>
</evidence>
<name>A0A2P2GGQ6_STREW</name>
<accession>A0A2P2GGQ6</accession>
<evidence type="ECO:0000256" key="1">
    <source>
        <dbReference type="SAM" id="MobiDB-lite"/>
    </source>
</evidence>
<feature type="region of interest" description="Disordered" evidence="1">
    <location>
        <begin position="1"/>
        <end position="107"/>
    </location>
</feature>
<keyword evidence="3" id="KW-1185">Reference proteome</keyword>
<dbReference type="EMBL" id="LAQS01000072">
    <property type="protein sequence ID" value="KKZ69975.1"/>
    <property type="molecule type" value="Genomic_DNA"/>
</dbReference>
<protein>
    <submittedName>
        <fullName evidence="2">Uncharacterized protein</fullName>
    </submittedName>
</protein>
<comment type="caution">
    <text evidence="2">The sequence shown here is derived from an EMBL/GenBank/DDBJ whole genome shotgun (WGS) entry which is preliminary data.</text>
</comment>
<feature type="compositionally biased region" description="Basic and acidic residues" evidence="1">
    <location>
        <begin position="71"/>
        <end position="92"/>
    </location>
</feature>
<dbReference type="Proteomes" id="UP000265325">
    <property type="component" value="Unassembled WGS sequence"/>
</dbReference>
<proteinExistence type="predicted"/>
<sequence length="107" mass="11493">MSWFRVSDQAGSGNDQTLTAPSPQARDQTRPWAAGSRRPTGDPADEREFQSSVSHKAAGALDTGGELDFSAEARPELRVVRLGRVDDLDRDPQTGGVEAGEHRAHAP</sequence>